<organism evidence="3 5">
    <name type="scientific">Duganella lactea</name>
    <dbReference type="NCBI Taxonomy" id="2692173"/>
    <lineage>
        <taxon>Bacteria</taxon>
        <taxon>Pseudomonadati</taxon>
        <taxon>Pseudomonadota</taxon>
        <taxon>Betaproteobacteria</taxon>
        <taxon>Burkholderiales</taxon>
        <taxon>Oxalobacteraceae</taxon>
        <taxon>Telluria group</taxon>
        <taxon>Duganella</taxon>
    </lineage>
</organism>
<dbReference type="AlphaFoldDB" id="A0A6L8MGH4"/>
<dbReference type="InterPro" id="IPR001763">
    <property type="entry name" value="Rhodanese-like_dom"/>
</dbReference>
<gene>
    <name evidence="2" type="ORF">GTP38_00315</name>
    <name evidence="3" type="ORF">GTP44_02420</name>
</gene>
<dbReference type="Proteomes" id="UP000474565">
    <property type="component" value="Unassembled WGS sequence"/>
</dbReference>
<dbReference type="InterPro" id="IPR036873">
    <property type="entry name" value="Rhodanese-like_dom_sf"/>
</dbReference>
<protein>
    <submittedName>
        <fullName evidence="3">Rhodanese-like domain-containing protein</fullName>
    </submittedName>
</protein>
<dbReference type="Gene3D" id="3.40.250.10">
    <property type="entry name" value="Rhodanese-like domain"/>
    <property type="match status" value="1"/>
</dbReference>
<dbReference type="PANTHER" id="PTHR43031">
    <property type="entry name" value="FAD-DEPENDENT OXIDOREDUCTASE"/>
    <property type="match status" value="1"/>
</dbReference>
<accession>A0A6L8MGH4</accession>
<dbReference type="EMBL" id="WWCO01000001">
    <property type="protein sequence ID" value="MYM32793.1"/>
    <property type="molecule type" value="Genomic_DNA"/>
</dbReference>
<name>A0A6L8MGH4_9BURK</name>
<dbReference type="PANTHER" id="PTHR43031:SF18">
    <property type="entry name" value="RHODANESE-RELATED SULFURTRANSFERASES"/>
    <property type="match status" value="1"/>
</dbReference>
<feature type="domain" description="Rhodanese" evidence="1">
    <location>
        <begin position="43"/>
        <end position="133"/>
    </location>
</feature>
<dbReference type="CDD" id="cd00158">
    <property type="entry name" value="RHOD"/>
    <property type="match status" value="1"/>
</dbReference>
<dbReference type="InterPro" id="IPR050229">
    <property type="entry name" value="GlpE_sulfurtransferase"/>
</dbReference>
<evidence type="ECO:0000313" key="4">
    <source>
        <dbReference type="Proteomes" id="UP000449678"/>
    </source>
</evidence>
<dbReference type="EMBL" id="WWCP01000001">
    <property type="protein sequence ID" value="MYM80816.1"/>
    <property type="molecule type" value="Genomic_DNA"/>
</dbReference>
<evidence type="ECO:0000259" key="1">
    <source>
        <dbReference type="PROSITE" id="PS50206"/>
    </source>
</evidence>
<dbReference type="Pfam" id="PF00581">
    <property type="entry name" value="Rhodanese"/>
    <property type="match status" value="1"/>
</dbReference>
<evidence type="ECO:0000313" key="5">
    <source>
        <dbReference type="Proteomes" id="UP000474565"/>
    </source>
</evidence>
<dbReference type="RefSeq" id="WP_160988217.1">
    <property type="nucleotide sequence ID" value="NZ_WWCO01000001.1"/>
</dbReference>
<sequence length="134" mass="14298">MKFFIDNIFLIAIVLVSAGALLWPSLTVRGKRGSPQDITMLINRGKATIVDVRDAKDYADGHLPDAKNIPLADLDQRIGELDKFKSRSLIVVGKTDARASSAAGKLGKAGFADVVNLEGGVAAWQKAGLPLVKK</sequence>
<dbReference type="Proteomes" id="UP000449678">
    <property type="component" value="Unassembled WGS sequence"/>
</dbReference>
<dbReference type="PROSITE" id="PS50206">
    <property type="entry name" value="RHODANESE_3"/>
    <property type="match status" value="1"/>
</dbReference>
<proteinExistence type="predicted"/>
<evidence type="ECO:0000313" key="2">
    <source>
        <dbReference type="EMBL" id="MYM32793.1"/>
    </source>
</evidence>
<dbReference type="SMART" id="SM00450">
    <property type="entry name" value="RHOD"/>
    <property type="match status" value="1"/>
</dbReference>
<reference evidence="4 5" key="1">
    <citation type="submission" date="2019-12" db="EMBL/GenBank/DDBJ databases">
        <title>Novel species isolated from a subtropical stream in China.</title>
        <authorList>
            <person name="Lu H."/>
        </authorList>
    </citation>
    <scope>NUCLEOTIDE SEQUENCE [LARGE SCALE GENOMIC DNA]</scope>
    <source>
        <strain evidence="3 5">FT50W</strain>
        <strain evidence="2 4">FT94W</strain>
    </source>
</reference>
<comment type="caution">
    <text evidence="3">The sequence shown here is derived from an EMBL/GenBank/DDBJ whole genome shotgun (WGS) entry which is preliminary data.</text>
</comment>
<dbReference type="SUPFAM" id="SSF52821">
    <property type="entry name" value="Rhodanese/Cell cycle control phosphatase"/>
    <property type="match status" value="1"/>
</dbReference>
<keyword evidence="4" id="KW-1185">Reference proteome</keyword>
<evidence type="ECO:0000313" key="3">
    <source>
        <dbReference type="EMBL" id="MYM80816.1"/>
    </source>
</evidence>